<protein>
    <submittedName>
        <fullName evidence="2">Uncharacterized protein</fullName>
    </submittedName>
</protein>
<dbReference type="HOGENOM" id="CLU_1130871_0_0_1"/>
<dbReference type="AlphaFoldDB" id="M4BZ29"/>
<reference evidence="2" key="2">
    <citation type="submission" date="2015-06" db="UniProtKB">
        <authorList>
            <consortium name="EnsemblProtists"/>
        </authorList>
    </citation>
    <scope>IDENTIFICATION</scope>
    <source>
        <strain evidence="2">Emoy2</strain>
    </source>
</reference>
<name>M4BZ29_HYAAE</name>
<dbReference type="EMBL" id="JH598055">
    <property type="status" value="NOT_ANNOTATED_CDS"/>
    <property type="molecule type" value="Genomic_DNA"/>
</dbReference>
<keyword evidence="3" id="KW-1185">Reference proteome</keyword>
<dbReference type="InParanoid" id="M4BZ29"/>
<reference evidence="3" key="1">
    <citation type="journal article" date="2010" name="Science">
        <title>Signatures of adaptation to obligate biotrophy in the Hyaloperonospora arabidopsidis genome.</title>
        <authorList>
            <person name="Baxter L."/>
            <person name="Tripathy S."/>
            <person name="Ishaque N."/>
            <person name="Boot N."/>
            <person name="Cabral A."/>
            <person name="Kemen E."/>
            <person name="Thines M."/>
            <person name="Ah-Fong A."/>
            <person name="Anderson R."/>
            <person name="Badejoko W."/>
            <person name="Bittner-Eddy P."/>
            <person name="Boore J.L."/>
            <person name="Chibucos M.C."/>
            <person name="Coates M."/>
            <person name="Dehal P."/>
            <person name="Delehaunty K."/>
            <person name="Dong S."/>
            <person name="Downton P."/>
            <person name="Dumas B."/>
            <person name="Fabro G."/>
            <person name="Fronick C."/>
            <person name="Fuerstenberg S.I."/>
            <person name="Fulton L."/>
            <person name="Gaulin E."/>
            <person name="Govers F."/>
            <person name="Hughes L."/>
            <person name="Humphray S."/>
            <person name="Jiang R.H."/>
            <person name="Judelson H."/>
            <person name="Kamoun S."/>
            <person name="Kyung K."/>
            <person name="Meijer H."/>
            <person name="Minx P."/>
            <person name="Morris P."/>
            <person name="Nelson J."/>
            <person name="Phuntumart V."/>
            <person name="Qutob D."/>
            <person name="Rehmany A."/>
            <person name="Rougon-Cardoso A."/>
            <person name="Ryden P."/>
            <person name="Torto-Alalibo T."/>
            <person name="Studholme D."/>
            <person name="Wang Y."/>
            <person name="Win J."/>
            <person name="Wood J."/>
            <person name="Clifton S.W."/>
            <person name="Rogers J."/>
            <person name="Van den Ackerveken G."/>
            <person name="Jones J.D."/>
            <person name="McDowell J.M."/>
            <person name="Beynon J."/>
            <person name="Tyler B.M."/>
        </authorList>
    </citation>
    <scope>NUCLEOTIDE SEQUENCE [LARGE SCALE GENOMIC DNA]</scope>
    <source>
        <strain evidence="3">Emoy2</strain>
    </source>
</reference>
<accession>M4BZ29</accession>
<evidence type="ECO:0000313" key="3">
    <source>
        <dbReference type="Proteomes" id="UP000011713"/>
    </source>
</evidence>
<evidence type="ECO:0000313" key="2">
    <source>
        <dbReference type="EnsemblProtists" id="HpaP811852"/>
    </source>
</evidence>
<feature type="region of interest" description="Disordered" evidence="1">
    <location>
        <begin position="218"/>
        <end position="246"/>
    </location>
</feature>
<dbReference type="EnsemblProtists" id="HpaT811852">
    <property type="protein sequence ID" value="HpaP811852"/>
    <property type="gene ID" value="HpaG811852"/>
</dbReference>
<organism evidence="2 3">
    <name type="scientific">Hyaloperonospora arabidopsidis (strain Emoy2)</name>
    <name type="common">Downy mildew agent</name>
    <name type="synonym">Peronospora arabidopsidis</name>
    <dbReference type="NCBI Taxonomy" id="559515"/>
    <lineage>
        <taxon>Eukaryota</taxon>
        <taxon>Sar</taxon>
        <taxon>Stramenopiles</taxon>
        <taxon>Oomycota</taxon>
        <taxon>Peronosporomycetes</taxon>
        <taxon>Peronosporales</taxon>
        <taxon>Peronosporaceae</taxon>
        <taxon>Hyaloperonospora</taxon>
    </lineage>
</organism>
<dbReference type="Proteomes" id="UP000011713">
    <property type="component" value="Unassembled WGS sequence"/>
</dbReference>
<dbReference type="VEuPathDB" id="FungiDB:HpaG811852"/>
<feature type="region of interest" description="Disordered" evidence="1">
    <location>
        <begin position="1"/>
        <end position="60"/>
    </location>
</feature>
<sequence length="246" mass="26876">MTPTASKAVASSKGHTGSLHASNAEDEPALMVDYNESTPLPSPMDDEDSEYMWHGDGSVDPITDAQTAPVHNSCDVAVTSQSTSNKVVHVESDTISSKISKESAILDGPAASLSVNVSSERQDIHNGNSDFDKPEHKAPIRTLYLRPSVSQAHLFDGRYSSCSIPRMPPTTEWPVVYGSVASLLACADFDAHKYYGDFRTWKKEGRQLGRTFPIPCFSTKQPTNMKQRYSNLPSHTMKRQGNGPSE</sequence>
<proteinExistence type="predicted"/>
<feature type="compositionally biased region" description="Polar residues" evidence="1">
    <location>
        <begin position="218"/>
        <end position="234"/>
    </location>
</feature>
<evidence type="ECO:0000256" key="1">
    <source>
        <dbReference type="SAM" id="MobiDB-lite"/>
    </source>
</evidence>